<evidence type="ECO:0000313" key="3">
    <source>
        <dbReference type="EMBL" id="MEV0366252.1"/>
    </source>
</evidence>
<comment type="caution">
    <text evidence="3">The sequence shown here is derived from an EMBL/GenBank/DDBJ whole genome shotgun (WGS) entry which is preliminary data.</text>
</comment>
<evidence type="ECO:0000256" key="1">
    <source>
        <dbReference type="SAM" id="MobiDB-lite"/>
    </source>
</evidence>
<name>A0ABV3FEW1_9NOCA</name>
<gene>
    <name evidence="3" type="ORF">AB0H72_26475</name>
</gene>
<proteinExistence type="predicted"/>
<protein>
    <recommendedName>
        <fullName evidence="2">VOC domain-containing protein</fullName>
    </recommendedName>
</protein>
<dbReference type="InterPro" id="IPR037523">
    <property type="entry name" value="VOC_core"/>
</dbReference>
<accession>A0ABV3FEW1</accession>
<keyword evidence="4" id="KW-1185">Reference proteome</keyword>
<dbReference type="Gene3D" id="3.10.180.10">
    <property type="entry name" value="2,3-Dihydroxybiphenyl 1,2-Dioxygenase, domain 1"/>
    <property type="match status" value="1"/>
</dbReference>
<dbReference type="RefSeq" id="WP_357983883.1">
    <property type="nucleotide sequence ID" value="NZ_JBFAIH010000018.1"/>
</dbReference>
<evidence type="ECO:0000313" key="4">
    <source>
        <dbReference type="Proteomes" id="UP001551658"/>
    </source>
</evidence>
<dbReference type="Proteomes" id="UP001551658">
    <property type="component" value="Unassembled WGS sequence"/>
</dbReference>
<dbReference type="PROSITE" id="PS51819">
    <property type="entry name" value="VOC"/>
    <property type="match status" value="1"/>
</dbReference>
<dbReference type="InterPro" id="IPR029068">
    <property type="entry name" value="Glyas_Bleomycin-R_OHBP_Dase"/>
</dbReference>
<feature type="domain" description="VOC" evidence="2">
    <location>
        <begin position="1"/>
        <end position="112"/>
    </location>
</feature>
<reference evidence="3 4" key="1">
    <citation type="submission" date="2024-06" db="EMBL/GenBank/DDBJ databases">
        <title>The Natural Products Discovery Center: Release of the First 8490 Sequenced Strains for Exploring Actinobacteria Biosynthetic Diversity.</title>
        <authorList>
            <person name="Kalkreuter E."/>
            <person name="Kautsar S.A."/>
            <person name="Yang D."/>
            <person name="Bader C.D."/>
            <person name="Teijaro C.N."/>
            <person name="Fluegel L."/>
            <person name="Davis C.M."/>
            <person name="Simpson J.R."/>
            <person name="Lauterbach L."/>
            <person name="Steele A.D."/>
            <person name="Gui C."/>
            <person name="Meng S."/>
            <person name="Li G."/>
            <person name="Viehrig K."/>
            <person name="Ye F."/>
            <person name="Su P."/>
            <person name="Kiefer A.F."/>
            <person name="Nichols A."/>
            <person name="Cepeda A.J."/>
            <person name="Yan W."/>
            <person name="Fan B."/>
            <person name="Jiang Y."/>
            <person name="Adhikari A."/>
            <person name="Zheng C.-J."/>
            <person name="Schuster L."/>
            <person name="Cowan T.M."/>
            <person name="Smanski M.J."/>
            <person name="Chevrette M.G."/>
            <person name="De Carvalho L.P.S."/>
            <person name="Shen B."/>
        </authorList>
    </citation>
    <scope>NUCLEOTIDE SEQUENCE [LARGE SCALE GENOMIC DNA]</scope>
    <source>
        <strain evidence="3 4">NPDC050671</strain>
    </source>
</reference>
<sequence>MLTALPIRYVADVEASRRFYAGLGLHTDDDNGLSVWSQLDADAGAVGIHDAAVSKGRPPGTVELGFATDEPLETVAARLRAAGYAPELVEEDFGRSLRLTDPDGVPIQIQELDTEVMRRSEAALQDQRTRRPPGRRGNSPVPVPESGPRNDA</sequence>
<dbReference type="SUPFAM" id="SSF54593">
    <property type="entry name" value="Glyoxalase/Bleomycin resistance protein/Dihydroxybiphenyl dioxygenase"/>
    <property type="match status" value="1"/>
</dbReference>
<organism evidence="3 4">
    <name type="scientific">Nocardia fusca</name>
    <dbReference type="NCBI Taxonomy" id="941183"/>
    <lineage>
        <taxon>Bacteria</taxon>
        <taxon>Bacillati</taxon>
        <taxon>Actinomycetota</taxon>
        <taxon>Actinomycetes</taxon>
        <taxon>Mycobacteriales</taxon>
        <taxon>Nocardiaceae</taxon>
        <taxon>Nocardia</taxon>
    </lineage>
</organism>
<evidence type="ECO:0000259" key="2">
    <source>
        <dbReference type="PROSITE" id="PS51819"/>
    </source>
</evidence>
<feature type="region of interest" description="Disordered" evidence="1">
    <location>
        <begin position="99"/>
        <end position="152"/>
    </location>
</feature>
<dbReference type="EMBL" id="JBFAIH010000018">
    <property type="protein sequence ID" value="MEV0366252.1"/>
    <property type="molecule type" value="Genomic_DNA"/>
</dbReference>